<evidence type="ECO:0000313" key="3">
    <source>
        <dbReference type="Proteomes" id="UP000823900"/>
    </source>
</evidence>
<evidence type="ECO:0000313" key="2">
    <source>
        <dbReference type="EMBL" id="HJA70005.1"/>
    </source>
</evidence>
<sequence>MVVKDEKELGKALKNEEEEIELRGELAKKMKKIYQLDQTLWCLCLVCLAVTVTALLAAPATAGTSTVVSLTAGTPAAAIIGIPSAVSAVLTAAAGGGIHILSRMRRRMMKQLDNGHIILYLSKRKGK</sequence>
<proteinExistence type="predicted"/>
<keyword evidence="1" id="KW-1133">Transmembrane helix</keyword>
<dbReference type="Proteomes" id="UP000823900">
    <property type="component" value="Unassembled WGS sequence"/>
</dbReference>
<gene>
    <name evidence="2" type="ORF">IAA07_00305</name>
</gene>
<comment type="caution">
    <text evidence="2">The sequence shown here is derived from an EMBL/GenBank/DDBJ whole genome shotgun (WGS) entry which is preliminary data.</text>
</comment>
<keyword evidence="1" id="KW-0472">Membrane</keyword>
<name>A0A9D2HED0_9FIRM</name>
<reference evidence="2" key="1">
    <citation type="journal article" date="2021" name="PeerJ">
        <title>Extensive microbial diversity within the chicken gut microbiome revealed by metagenomics and culture.</title>
        <authorList>
            <person name="Gilroy R."/>
            <person name="Ravi A."/>
            <person name="Getino M."/>
            <person name="Pursley I."/>
            <person name="Horton D.L."/>
            <person name="Alikhan N.F."/>
            <person name="Baker D."/>
            <person name="Gharbi K."/>
            <person name="Hall N."/>
            <person name="Watson M."/>
            <person name="Adriaenssens E.M."/>
            <person name="Foster-Nyarko E."/>
            <person name="Jarju S."/>
            <person name="Secka A."/>
            <person name="Antonio M."/>
            <person name="Oren A."/>
            <person name="Chaudhuri R.R."/>
            <person name="La Ragione R."/>
            <person name="Hildebrand F."/>
            <person name="Pallen M.J."/>
        </authorList>
    </citation>
    <scope>NUCLEOTIDE SEQUENCE</scope>
    <source>
        <strain evidence="2">CHK178-16964</strain>
    </source>
</reference>
<feature type="transmembrane region" description="Helical" evidence="1">
    <location>
        <begin position="78"/>
        <end position="101"/>
    </location>
</feature>
<keyword evidence="1" id="KW-0812">Transmembrane</keyword>
<reference evidence="2" key="2">
    <citation type="submission" date="2021-04" db="EMBL/GenBank/DDBJ databases">
        <authorList>
            <person name="Gilroy R."/>
        </authorList>
    </citation>
    <scope>NUCLEOTIDE SEQUENCE</scope>
    <source>
        <strain evidence="2">CHK178-16964</strain>
    </source>
</reference>
<accession>A0A9D2HED0</accession>
<dbReference type="EMBL" id="DWZA01000004">
    <property type="protein sequence ID" value="HJA70005.1"/>
    <property type="molecule type" value="Genomic_DNA"/>
</dbReference>
<evidence type="ECO:0000256" key="1">
    <source>
        <dbReference type="SAM" id="Phobius"/>
    </source>
</evidence>
<dbReference type="AlphaFoldDB" id="A0A9D2HED0"/>
<organism evidence="2 3">
    <name type="scientific">Candidatus Lachnoclostridium stercoravium</name>
    <dbReference type="NCBI Taxonomy" id="2838633"/>
    <lineage>
        <taxon>Bacteria</taxon>
        <taxon>Bacillati</taxon>
        <taxon>Bacillota</taxon>
        <taxon>Clostridia</taxon>
        <taxon>Lachnospirales</taxon>
        <taxon>Lachnospiraceae</taxon>
    </lineage>
</organism>
<protein>
    <submittedName>
        <fullName evidence="2">Uncharacterized protein</fullName>
    </submittedName>
</protein>
<feature type="transmembrane region" description="Helical" evidence="1">
    <location>
        <begin position="39"/>
        <end position="58"/>
    </location>
</feature>